<dbReference type="SUPFAM" id="SSF52096">
    <property type="entry name" value="ClpP/crotonase"/>
    <property type="match status" value="1"/>
</dbReference>
<dbReference type="EMBL" id="JMIB01000038">
    <property type="protein sequence ID" value="KDM90005.1"/>
    <property type="molecule type" value="Genomic_DNA"/>
</dbReference>
<accession>A0A066RHS5</accession>
<reference evidence="2 3" key="1">
    <citation type="submission" date="2014-04" db="EMBL/GenBank/DDBJ databases">
        <title>Draft genome sequence of Photobacterium halotolerans S2753: a solonamide, ngercheumicin and holomycin producer.</title>
        <authorList>
            <person name="Machado H.R."/>
            <person name="Gram L."/>
        </authorList>
    </citation>
    <scope>NUCLEOTIDE SEQUENCE [LARGE SCALE GENOMIC DNA]</scope>
    <source>
        <strain evidence="2 3">S2753</strain>
    </source>
</reference>
<evidence type="ECO:0000259" key="1">
    <source>
        <dbReference type="SMART" id="SM00245"/>
    </source>
</evidence>
<dbReference type="SMART" id="SM00245">
    <property type="entry name" value="TSPc"/>
    <property type="match status" value="1"/>
</dbReference>
<name>A0A066RHS5_9GAMM</name>
<dbReference type="STRING" id="1654360.EA58_18860"/>
<sequence>MQNSPIRPYVLSRLVLSSLLWITTMLFGCGSDDLSKDGEKLTKPTVDAGRDQVLTLPVNSITLQGKVKSYLDIYDIRQVSWSLASGPQPVNILNGDREQATVTDISMAGTYIFRLWAEDSGGRDNADMVKLIVKPATLAARALNVVRDETALVWSVIENNPVLSERMNPSEPVPEDVTAMLGSLSMFQVLVHKDGDITQPYRRSSFLSQPIDFHRKATGETLPGKAWLNPIAAQSIATQSGDKNAYLQAVEHYLLMQSLKSSDGEHPMFYWGETEDNIGVMLVSHLNQQNEAEIRQQLDLILTDLQHTQALILDLTGNPGGSYLTAQLIAERFFTTEMPVFGFERPGGSVSVVTIKPEGSVQYHQPVYLVTNQDTAGAAEILALAVKTQPQVKHFGSATQGAYAEPSYVALSDSFGVSVPEFWLVDMNGNRLDKSGILPTECSAEFTSAHEFIPAYELVFYGF</sequence>
<dbReference type="Gene3D" id="2.60.40.10">
    <property type="entry name" value="Immunoglobulins"/>
    <property type="match status" value="1"/>
</dbReference>
<protein>
    <recommendedName>
        <fullName evidence="1">Tail specific protease domain-containing protein</fullName>
    </recommendedName>
</protein>
<dbReference type="PANTHER" id="PTHR32060:SF22">
    <property type="entry name" value="CARBOXYL-TERMINAL-PROCESSING PEPTIDASE 3, CHLOROPLASTIC"/>
    <property type="match status" value="1"/>
</dbReference>
<keyword evidence="3" id="KW-1185">Reference proteome</keyword>
<dbReference type="GO" id="GO:0006508">
    <property type="term" value="P:proteolysis"/>
    <property type="evidence" value="ECO:0007669"/>
    <property type="project" value="InterPro"/>
</dbReference>
<dbReference type="Pfam" id="PF22352">
    <property type="entry name" value="K319L-like_PKD"/>
    <property type="match status" value="1"/>
</dbReference>
<evidence type="ECO:0000313" key="2">
    <source>
        <dbReference type="EMBL" id="KDM90005.1"/>
    </source>
</evidence>
<proteinExistence type="predicted"/>
<dbReference type="InterPro" id="IPR029045">
    <property type="entry name" value="ClpP/crotonase-like_dom_sf"/>
</dbReference>
<dbReference type="PANTHER" id="PTHR32060">
    <property type="entry name" value="TAIL-SPECIFIC PROTEASE"/>
    <property type="match status" value="1"/>
</dbReference>
<feature type="domain" description="Tail specific protease" evidence="1">
    <location>
        <begin position="247"/>
        <end position="444"/>
    </location>
</feature>
<evidence type="ECO:0000313" key="3">
    <source>
        <dbReference type="Proteomes" id="UP000027192"/>
    </source>
</evidence>
<dbReference type="Proteomes" id="UP000027192">
    <property type="component" value="Unassembled WGS sequence"/>
</dbReference>
<dbReference type="Pfam" id="PF03572">
    <property type="entry name" value="Peptidase_S41"/>
    <property type="match status" value="1"/>
</dbReference>
<comment type="caution">
    <text evidence="2">The sequence shown here is derived from an EMBL/GenBank/DDBJ whole genome shotgun (WGS) entry which is preliminary data.</text>
</comment>
<dbReference type="AlphaFoldDB" id="A0A066RHS5"/>
<dbReference type="InterPro" id="IPR005151">
    <property type="entry name" value="Tail-specific_protease"/>
</dbReference>
<dbReference type="Gene3D" id="3.90.226.10">
    <property type="entry name" value="2-enoyl-CoA Hydratase, Chain A, domain 1"/>
    <property type="match status" value="1"/>
</dbReference>
<gene>
    <name evidence="2" type="ORF">EA58_18860</name>
</gene>
<dbReference type="GO" id="GO:0008236">
    <property type="term" value="F:serine-type peptidase activity"/>
    <property type="evidence" value="ECO:0007669"/>
    <property type="project" value="InterPro"/>
</dbReference>
<dbReference type="PROSITE" id="PS51257">
    <property type="entry name" value="PROKAR_LIPOPROTEIN"/>
    <property type="match status" value="1"/>
</dbReference>
<dbReference type="InterPro" id="IPR013783">
    <property type="entry name" value="Ig-like_fold"/>
</dbReference>
<organism evidence="2 3">
    <name type="scientific">Photobacterium galatheae</name>
    <dbReference type="NCBI Taxonomy" id="1654360"/>
    <lineage>
        <taxon>Bacteria</taxon>
        <taxon>Pseudomonadati</taxon>
        <taxon>Pseudomonadota</taxon>
        <taxon>Gammaproteobacteria</taxon>
        <taxon>Vibrionales</taxon>
        <taxon>Vibrionaceae</taxon>
        <taxon>Photobacterium</taxon>
    </lineage>
</organism>
<dbReference type="GO" id="GO:0004175">
    <property type="term" value="F:endopeptidase activity"/>
    <property type="evidence" value="ECO:0007669"/>
    <property type="project" value="TreeGrafter"/>
</dbReference>
<dbReference type="RefSeq" id="WP_051642195.1">
    <property type="nucleotide sequence ID" value="NZ_JAGSGC010000008.1"/>
</dbReference>